<dbReference type="GO" id="GO:0005737">
    <property type="term" value="C:cytoplasm"/>
    <property type="evidence" value="ECO:0007669"/>
    <property type="project" value="TreeGrafter"/>
</dbReference>
<evidence type="ECO:0000256" key="4">
    <source>
        <dbReference type="ARBA" id="ARBA00023134"/>
    </source>
</evidence>
<evidence type="ECO:0000256" key="6">
    <source>
        <dbReference type="PIRSR" id="PIRSR601019-1"/>
    </source>
</evidence>
<reference evidence="9" key="1">
    <citation type="submission" date="2022-07" db="EMBL/GenBank/DDBJ databases">
        <authorList>
            <person name="Trinca V."/>
            <person name="Uliana J.V.C."/>
            <person name="Torres T.T."/>
            <person name="Ward R.J."/>
            <person name="Monesi N."/>
        </authorList>
    </citation>
    <scope>NUCLEOTIDE SEQUENCE</scope>
    <source>
        <strain evidence="9">HSMRA1968</strain>
        <tissue evidence="9">Whole embryos</tissue>
    </source>
</reference>
<feature type="binding site" evidence="7">
    <location>
        <position position="196"/>
    </location>
    <ligand>
        <name>Mg(2+)</name>
        <dbReference type="ChEBI" id="CHEBI:18420"/>
    </ligand>
</feature>
<dbReference type="SMART" id="SM00275">
    <property type="entry name" value="G_alpha"/>
    <property type="match status" value="1"/>
</dbReference>
<dbReference type="GO" id="GO:0046872">
    <property type="term" value="F:metal ion binding"/>
    <property type="evidence" value="ECO:0007669"/>
    <property type="project" value="UniProtKB-KW"/>
</dbReference>
<gene>
    <name evidence="9" type="primary">cta_0</name>
    <name evidence="9" type="ORF">Bhyg_01109</name>
</gene>
<evidence type="ECO:0000256" key="7">
    <source>
        <dbReference type="PIRSR" id="PIRSR601019-2"/>
    </source>
</evidence>
<dbReference type="PROSITE" id="PS51882">
    <property type="entry name" value="G_ALPHA"/>
    <property type="match status" value="1"/>
</dbReference>
<keyword evidence="10" id="KW-1185">Reference proteome</keyword>
<dbReference type="InterPro" id="IPR011025">
    <property type="entry name" value="GproteinA_insert"/>
</dbReference>
<evidence type="ECO:0000256" key="8">
    <source>
        <dbReference type="SAM" id="MobiDB-lite"/>
    </source>
</evidence>
<feature type="non-terminal residue" evidence="9">
    <location>
        <position position="255"/>
    </location>
</feature>
<dbReference type="GO" id="GO:0005525">
    <property type="term" value="F:GTP binding"/>
    <property type="evidence" value="ECO:0007669"/>
    <property type="project" value="UniProtKB-KW"/>
</dbReference>
<dbReference type="InterPro" id="IPR001019">
    <property type="entry name" value="Gprotein_alpha_su"/>
</dbReference>
<dbReference type="FunFam" id="1.10.400.10:FF:000002">
    <property type="entry name" value="guanine nucleotide-binding protein G(Q) subunit alpha"/>
    <property type="match status" value="1"/>
</dbReference>
<dbReference type="PANTHER" id="PTHR10218:SF360">
    <property type="entry name" value="GUANINE NUCLEOTIDE-BINDING PROTEIN SUBUNIT ALPHA HOMOLOG"/>
    <property type="match status" value="1"/>
</dbReference>
<feature type="binding site" evidence="6">
    <location>
        <begin position="57"/>
        <end position="62"/>
    </location>
    <ligand>
        <name>GTP</name>
        <dbReference type="ChEBI" id="CHEBI:37565"/>
    </ligand>
</feature>
<keyword evidence="1 7" id="KW-0479">Metal-binding</keyword>
<sequence length="255" mass="29716">IFLKILDAAEEDKCSTNGSPKLNTFRSHDKSSEDDKPKVVFKHHHGQVKVLLLGAGESGKSTFLKQMRIIHGINFEPELVREYQHVIYQNLVKGMQVLVDAREILNIPWSNPKRQYSADKILEIHNVNELDIRLFRQCAPIISDLWQDKAIKDAYDRRREFQISDSVSYFMNEIDRVEKIDYVPTAKDILYCRKATKGVHEFTIRIENIPFVFVDVGGQRSQRRKWIKCFEDKSVNSILFLVSTSEFDQVLAEDR</sequence>
<proteinExistence type="predicted"/>
<evidence type="ECO:0000256" key="2">
    <source>
        <dbReference type="ARBA" id="ARBA00022741"/>
    </source>
</evidence>
<name>A0A9Q0N8Y1_9DIPT</name>
<evidence type="ECO:0000313" key="9">
    <source>
        <dbReference type="EMBL" id="KAJ6645900.1"/>
    </source>
</evidence>
<dbReference type="SUPFAM" id="SSF52540">
    <property type="entry name" value="P-loop containing nucleoside triphosphate hydrolases"/>
    <property type="match status" value="1"/>
</dbReference>
<keyword evidence="5" id="KW-0807">Transducer</keyword>
<dbReference type="GO" id="GO:0030234">
    <property type="term" value="F:enzyme regulator activity"/>
    <property type="evidence" value="ECO:0007669"/>
    <property type="project" value="UniProtKB-ARBA"/>
</dbReference>
<dbReference type="GO" id="GO:0000902">
    <property type="term" value="P:cell morphogenesis"/>
    <property type="evidence" value="ECO:0007669"/>
    <property type="project" value="UniProtKB-ARBA"/>
</dbReference>
<feature type="binding site" evidence="6">
    <location>
        <begin position="190"/>
        <end position="196"/>
    </location>
    <ligand>
        <name>GTP</name>
        <dbReference type="ChEBI" id="CHEBI:37565"/>
    </ligand>
</feature>
<dbReference type="GO" id="GO:0050793">
    <property type="term" value="P:regulation of developmental process"/>
    <property type="evidence" value="ECO:0007669"/>
    <property type="project" value="UniProtKB-ARBA"/>
</dbReference>
<dbReference type="PRINTS" id="PR00318">
    <property type="entry name" value="GPROTEINA"/>
</dbReference>
<comment type="caution">
    <text evidence="9">The sequence shown here is derived from an EMBL/GenBank/DDBJ whole genome shotgun (WGS) entry which is preliminary data.</text>
</comment>
<feature type="binding site" evidence="6">
    <location>
        <begin position="165"/>
        <end position="166"/>
    </location>
    <ligand>
        <name>GTP</name>
        <dbReference type="ChEBI" id="CHEBI:37565"/>
    </ligand>
</feature>
<dbReference type="GO" id="GO:0031683">
    <property type="term" value="F:G-protein beta/gamma-subunit complex binding"/>
    <property type="evidence" value="ECO:0007669"/>
    <property type="project" value="InterPro"/>
</dbReference>
<dbReference type="GO" id="GO:0031752">
    <property type="term" value="F:D5 dopamine receptor binding"/>
    <property type="evidence" value="ECO:0007669"/>
    <property type="project" value="TreeGrafter"/>
</dbReference>
<dbReference type="GO" id="GO:0005834">
    <property type="term" value="C:heterotrimeric G-protein complex"/>
    <property type="evidence" value="ECO:0007669"/>
    <property type="project" value="TreeGrafter"/>
</dbReference>
<dbReference type="CDD" id="cd00066">
    <property type="entry name" value="G-alpha"/>
    <property type="match status" value="1"/>
</dbReference>
<feature type="compositionally biased region" description="Basic and acidic residues" evidence="8">
    <location>
        <begin position="26"/>
        <end position="36"/>
    </location>
</feature>
<evidence type="ECO:0000256" key="5">
    <source>
        <dbReference type="ARBA" id="ARBA00023224"/>
    </source>
</evidence>
<feature type="binding site" evidence="7">
    <location>
        <position position="61"/>
    </location>
    <ligand>
        <name>Mg(2+)</name>
        <dbReference type="ChEBI" id="CHEBI:18420"/>
    </ligand>
</feature>
<dbReference type="InterPro" id="IPR027417">
    <property type="entry name" value="P-loop_NTPase"/>
</dbReference>
<dbReference type="GO" id="GO:0007266">
    <property type="term" value="P:Rho protein signal transduction"/>
    <property type="evidence" value="ECO:0007669"/>
    <property type="project" value="TreeGrafter"/>
</dbReference>
<evidence type="ECO:0000256" key="1">
    <source>
        <dbReference type="ARBA" id="ARBA00022723"/>
    </source>
</evidence>
<dbReference type="Proteomes" id="UP001151699">
    <property type="component" value="Chromosome A"/>
</dbReference>
<dbReference type="AlphaFoldDB" id="A0A9Q0N8Y1"/>
<feature type="region of interest" description="Disordered" evidence="8">
    <location>
        <begin position="17"/>
        <end position="36"/>
    </location>
</feature>
<dbReference type="FunFam" id="3.40.50.300:FF:000692">
    <property type="entry name" value="Guanine nucleotide-binding protein subunit alpha"/>
    <property type="match status" value="2"/>
</dbReference>
<dbReference type="GO" id="GO:0031526">
    <property type="term" value="C:brush border membrane"/>
    <property type="evidence" value="ECO:0007669"/>
    <property type="project" value="TreeGrafter"/>
</dbReference>
<dbReference type="EMBL" id="WJQU01000001">
    <property type="protein sequence ID" value="KAJ6645900.1"/>
    <property type="molecule type" value="Genomic_DNA"/>
</dbReference>
<keyword evidence="3 7" id="KW-0460">Magnesium</keyword>
<dbReference type="OrthoDB" id="5817230at2759"/>
<evidence type="ECO:0000313" key="10">
    <source>
        <dbReference type="Proteomes" id="UP001151699"/>
    </source>
</evidence>
<dbReference type="Gene3D" id="1.10.400.10">
    <property type="entry name" value="GI Alpha 1, domain 2-like"/>
    <property type="match status" value="1"/>
</dbReference>
<protein>
    <submittedName>
        <fullName evidence="9">Guanine nucleotide-binding protein subunit alpha like</fullName>
    </submittedName>
</protein>
<dbReference type="PANTHER" id="PTHR10218">
    <property type="entry name" value="GTP-BINDING PROTEIN ALPHA SUBUNIT"/>
    <property type="match status" value="1"/>
</dbReference>
<dbReference type="SUPFAM" id="SSF47895">
    <property type="entry name" value="Transducin (alpha subunit), insertion domain"/>
    <property type="match status" value="1"/>
</dbReference>
<keyword evidence="4 6" id="KW-0342">GTP-binding</keyword>
<accession>A0A9Q0N8Y1</accession>
<evidence type="ECO:0000256" key="3">
    <source>
        <dbReference type="ARBA" id="ARBA00022842"/>
    </source>
</evidence>
<dbReference type="GO" id="GO:0003925">
    <property type="term" value="F:G protein activity"/>
    <property type="evidence" value="ECO:0007669"/>
    <property type="project" value="UniProtKB-ARBA"/>
</dbReference>
<keyword evidence="2 6" id="KW-0547">Nucleotide-binding</keyword>
<dbReference type="Pfam" id="PF00503">
    <property type="entry name" value="G-alpha"/>
    <property type="match status" value="1"/>
</dbReference>
<organism evidence="9 10">
    <name type="scientific">Pseudolycoriella hygida</name>
    <dbReference type="NCBI Taxonomy" id="35572"/>
    <lineage>
        <taxon>Eukaryota</taxon>
        <taxon>Metazoa</taxon>
        <taxon>Ecdysozoa</taxon>
        <taxon>Arthropoda</taxon>
        <taxon>Hexapoda</taxon>
        <taxon>Insecta</taxon>
        <taxon>Pterygota</taxon>
        <taxon>Neoptera</taxon>
        <taxon>Endopterygota</taxon>
        <taxon>Diptera</taxon>
        <taxon>Nematocera</taxon>
        <taxon>Sciaroidea</taxon>
        <taxon>Sciaridae</taxon>
        <taxon>Pseudolycoriella</taxon>
    </lineage>
</organism>
<feature type="binding site" evidence="6">
    <location>
        <begin position="215"/>
        <end position="219"/>
    </location>
    <ligand>
        <name>GTP</name>
        <dbReference type="ChEBI" id="CHEBI:37565"/>
    </ligand>
</feature>
<dbReference type="Gene3D" id="3.40.50.300">
    <property type="entry name" value="P-loop containing nucleotide triphosphate hydrolases"/>
    <property type="match status" value="1"/>
</dbReference>
<dbReference type="GO" id="GO:0007188">
    <property type="term" value="P:adenylate cyclase-modulating G protein-coupled receptor signaling pathway"/>
    <property type="evidence" value="ECO:0007669"/>
    <property type="project" value="TreeGrafter"/>
</dbReference>